<reference evidence="1" key="1">
    <citation type="submission" date="2009-05" db="EMBL/GenBank/DDBJ databases">
        <authorList>
            <person name="Harkins D.M."/>
            <person name="DeShazer D."/>
            <person name="Woods D.E."/>
            <person name="Brinkac L.M."/>
            <person name="Brown K.A."/>
            <person name="Hung G.C."/>
            <person name="Tuanyok A."/>
            <person name="Zhang B."/>
            <person name="Nierman W.C."/>
        </authorList>
    </citation>
    <scope>NUCLEOTIDE SEQUENCE [LARGE SCALE GENOMIC DNA]</scope>
    <source>
        <strain evidence="1">1710a</strain>
    </source>
</reference>
<sequence>MTRSVRHRTRFAAHAGPCVRATFEAPGPFGNLFFIAGLAARIPFCTRSPGAPFDGTPSVRRRPERIRGRFSSLFSIPPIDAQSRRCLSQWRRVTQLC</sequence>
<accession>A0A0E1W108</accession>
<proteinExistence type="predicted"/>
<name>A0A0E1W108_BURPE</name>
<dbReference type="HOGENOM" id="CLU_2341403_0_0_4"/>
<dbReference type="EMBL" id="CM000833">
    <property type="protein sequence ID" value="EET05991.1"/>
    <property type="molecule type" value="Genomic_DNA"/>
</dbReference>
<organism evidence="1">
    <name type="scientific">Burkholderia pseudomallei 1710a</name>
    <dbReference type="NCBI Taxonomy" id="320371"/>
    <lineage>
        <taxon>Bacteria</taxon>
        <taxon>Pseudomonadati</taxon>
        <taxon>Pseudomonadota</taxon>
        <taxon>Betaproteobacteria</taxon>
        <taxon>Burkholderiales</taxon>
        <taxon>Burkholderiaceae</taxon>
        <taxon>Burkholderia</taxon>
        <taxon>pseudomallei group</taxon>
    </lineage>
</organism>
<dbReference type="AlphaFoldDB" id="A0A0E1W108"/>
<gene>
    <name evidence="1" type="ORF">BURPS1710A_A2751</name>
</gene>
<dbReference type="Proteomes" id="UP000001812">
    <property type="component" value="Chromosome II"/>
</dbReference>
<protein>
    <submittedName>
        <fullName evidence="1">Uncharacterized protein</fullName>
    </submittedName>
</protein>
<evidence type="ECO:0000313" key="1">
    <source>
        <dbReference type="EMBL" id="EET05991.1"/>
    </source>
</evidence>